<name>A0A918GBV2_9ACTN</name>
<dbReference type="Proteomes" id="UP000606194">
    <property type="component" value="Unassembled WGS sequence"/>
</dbReference>
<comment type="caution">
    <text evidence="6">The sequence shown here is derived from an EMBL/GenBank/DDBJ whole genome shotgun (WGS) entry which is preliminary data.</text>
</comment>
<dbReference type="NCBIfam" id="NF041196">
    <property type="entry name" value="ScbR_bind_reg"/>
    <property type="match status" value="1"/>
</dbReference>
<keyword evidence="2 4" id="KW-0238">DNA-binding</keyword>
<organism evidence="6 7">
    <name type="scientific">Streptomyces humidus</name>
    <dbReference type="NCBI Taxonomy" id="52259"/>
    <lineage>
        <taxon>Bacteria</taxon>
        <taxon>Bacillati</taxon>
        <taxon>Actinomycetota</taxon>
        <taxon>Actinomycetes</taxon>
        <taxon>Kitasatosporales</taxon>
        <taxon>Streptomycetaceae</taxon>
        <taxon>Streptomyces</taxon>
    </lineage>
</organism>
<dbReference type="SUPFAM" id="SSF48498">
    <property type="entry name" value="Tetracyclin repressor-like, C-terminal domain"/>
    <property type="match status" value="1"/>
</dbReference>
<feature type="domain" description="HTH tetR-type" evidence="5">
    <location>
        <begin position="11"/>
        <end position="71"/>
    </location>
</feature>
<dbReference type="EMBL" id="BMTL01000053">
    <property type="protein sequence ID" value="GGS27880.1"/>
    <property type="molecule type" value="Genomic_DNA"/>
</dbReference>
<evidence type="ECO:0000259" key="5">
    <source>
        <dbReference type="PROSITE" id="PS50977"/>
    </source>
</evidence>
<dbReference type="Gene3D" id="1.10.357.10">
    <property type="entry name" value="Tetracycline Repressor, domain 2"/>
    <property type="match status" value="1"/>
</dbReference>
<dbReference type="AlphaFoldDB" id="A0A918GBV2"/>
<reference evidence="6" key="1">
    <citation type="journal article" date="2014" name="Int. J. Syst. Evol. Microbiol.">
        <title>Complete genome sequence of Corynebacterium casei LMG S-19264T (=DSM 44701T), isolated from a smear-ripened cheese.</title>
        <authorList>
            <consortium name="US DOE Joint Genome Institute (JGI-PGF)"/>
            <person name="Walter F."/>
            <person name="Albersmeier A."/>
            <person name="Kalinowski J."/>
            <person name="Ruckert C."/>
        </authorList>
    </citation>
    <scope>NUCLEOTIDE SEQUENCE</scope>
    <source>
        <strain evidence="6">JCM 4386</strain>
    </source>
</reference>
<keyword evidence="3" id="KW-0804">Transcription</keyword>
<dbReference type="PROSITE" id="PS01081">
    <property type="entry name" value="HTH_TETR_1"/>
    <property type="match status" value="1"/>
</dbReference>
<gene>
    <name evidence="6" type="ORF">GCM10010269_78130</name>
</gene>
<dbReference type="InterPro" id="IPR054126">
    <property type="entry name" value="CprB_TetR_C"/>
</dbReference>
<accession>A0A918GBV2</accession>
<dbReference type="Pfam" id="PF00440">
    <property type="entry name" value="TetR_N"/>
    <property type="match status" value="1"/>
</dbReference>
<sequence length="232" mass="25110">MVRQPRQERGVQTRRQLLRAAAEVFDESGFAGASIKDILQQAELTAGALYFHFESKEALARAVMNAQPDSIVPWLESEGLQRLVDITLVWSQQLRTDPLLRAGVRLTTEQGAFGLRDVKPYRDWGAIMADCLRVAGGKGELQAGVDPEELAEFVVEACTGMQTYSAVASEERADLGDRVVRMWRLLLPGVAVPTVIAHTEVSEARAKELLRAASCAAACASAGSREGGGAQD</sequence>
<dbReference type="PRINTS" id="PR00455">
    <property type="entry name" value="HTHTETR"/>
</dbReference>
<dbReference type="GO" id="GO:0000976">
    <property type="term" value="F:transcription cis-regulatory region binding"/>
    <property type="evidence" value="ECO:0007669"/>
    <property type="project" value="TreeGrafter"/>
</dbReference>
<dbReference type="GO" id="GO:0003700">
    <property type="term" value="F:DNA-binding transcription factor activity"/>
    <property type="evidence" value="ECO:0007669"/>
    <property type="project" value="TreeGrafter"/>
</dbReference>
<proteinExistence type="predicted"/>
<dbReference type="PANTHER" id="PTHR30055:SF234">
    <property type="entry name" value="HTH-TYPE TRANSCRIPTIONAL REGULATOR BETI"/>
    <property type="match status" value="1"/>
</dbReference>
<dbReference type="PROSITE" id="PS50977">
    <property type="entry name" value="HTH_TETR_2"/>
    <property type="match status" value="1"/>
</dbReference>
<dbReference type="InterPro" id="IPR009057">
    <property type="entry name" value="Homeodomain-like_sf"/>
</dbReference>
<dbReference type="InterPro" id="IPR047923">
    <property type="entry name" value="ArpA-like"/>
</dbReference>
<reference evidence="6" key="2">
    <citation type="submission" date="2020-09" db="EMBL/GenBank/DDBJ databases">
        <authorList>
            <person name="Sun Q."/>
            <person name="Ohkuma M."/>
        </authorList>
    </citation>
    <scope>NUCLEOTIDE SEQUENCE</scope>
    <source>
        <strain evidence="6">JCM 4386</strain>
    </source>
</reference>
<dbReference type="SUPFAM" id="SSF46689">
    <property type="entry name" value="Homeodomain-like"/>
    <property type="match status" value="1"/>
</dbReference>
<dbReference type="PANTHER" id="PTHR30055">
    <property type="entry name" value="HTH-TYPE TRANSCRIPTIONAL REGULATOR RUTR"/>
    <property type="match status" value="1"/>
</dbReference>
<evidence type="ECO:0000256" key="2">
    <source>
        <dbReference type="ARBA" id="ARBA00023125"/>
    </source>
</evidence>
<dbReference type="InterPro" id="IPR001647">
    <property type="entry name" value="HTH_TetR"/>
</dbReference>
<feature type="DNA-binding region" description="H-T-H motif" evidence="4">
    <location>
        <begin position="34"/>
        <end position="53"/>
    </location>
</feature>
<evidence type="ECO:0000313" key="6">
    <source>
        <dbReference type="EMBL" id="GGS27880.1"/>
    </source>
</evidence>
<dbReference type="InterPro" id="IPR050109">
    <property type="entry name" value="HTH-type_TetR-like_transc_reg"/>
</dbReference>
<evidence type="ECO:0000313" key="7">
    <source>
        <dbReference type="Proteomes" id="UP000606194"/>
    </source>
</evidence>
<keyword evidence="1" id="KW-0805">Transcription regulation</keyword>
<dbReference type="InterPro" id="IPR023772">
    <property type="entry name" value="DNA-bd_HTH_TetR-type_CS"/>
</dbReference>
<evidence type="ECO:0000256" key="1">
    <source>
        <dbReference type="ARBA" id="ARBA00023015"/>
    </source>
</evidence>
<keyword evidence="7" id="KW-1185">Reference proteome</keyword>
<dbReference type="InterPro" id="IPR036271">
    <property type="entry name" value="Tet_transcr_reg_TetR-rel_C_sf"/>
</dbReference>
<evidence type="ECO:0000256" key="4">
    <source>
        <dbReference type="PROSITE-ProRule" id="PRU00335"/>
    </source>
</evidence>
<dbReference type="Pfam" id="PF21935">
    <property type="entry name" value="TetR_C_45"/>
    <property type="match status" value="1"/>
</dbReference>
<evidence type="ECO:0000256" key="3">
    <source>
        <dbReference type="ARBA" id="ARBA00023163"/>
    </source>
</evidence>
<protein>
    <submittedName>
        <fullName evidence="6">Gamma-butyrolactone-binding protein</fullName>
    </submittedName>
</protein>